<name>A0A4R6NA32_9BURK</name>
<dbReference type="Proteomes" id="UP000295357">
    <property type="component" value="Unassembled WGS sequence"/>
</dbReference>
<dbReference type="InterPro" id="IPR000524">
    <property type="entry name" value="Tscrpt_reg_HTH_GntR"/>
</dbReference>
<dbReference type="InterPro" id="IPR008920">
    <property type="entry name" value="TF_FadR/GntR_C"/>
</dbReference>
<dbReference type="InterPro" id="IPR036388">
    <property type="entry name" value="WH-like_DNA-bd_sf"/>
</dbReference>
<dbReference type="PANTHER" id="PTHR43537:SF49">
    <property type="entry name" value="TRANSCRIPTIONAL REGULATORY PROTEIN"/>
    <property type="match status" value="1"/>
</dbReference>
<dbReference type="SUPFAM" id="SSF46785">
    <property type="entry name" value="Winged helix' DNA-binding domain"/>
    <property type="match status" value="1"/>
</dbReference>
<comment type="caution">
    <text evidence="5">The sequence shown here is derived from an EMBL/GenBank/DDBJ whole genome shotgun (WGS) entry which is preliminary data.</text>
</comment>
<keyword evidence="2" id="KW-0238">DNA-binding</keyword>
<accession>A0A4R6NA32</accession>
<feature type="domain" description="HTH gntR-type" evidence="4">
    <location>
        <begin position="16"/>
        <end position="83"/>
    </location>
</feature>
<dbReference type="InterPro" id="IPR011711">
    <property type="entry name" value="GntR_C"/>
</dbReference>
<dbReference type="Pfam" id="PF00392">
    <property type="entry name" value="GntR"/>
    <property type="match status" value="1"/>
</dbReference>
<dbReference type="InterPro" id="IPR036390">
    <property type="entry name" value="WH_DNA-bd_sf"/>
</dbReference>
<evidence type="ECO:0000313" key="5">
    <source>
        <dbReference type="EMBL" id="TDP12753.1"/>
    </source>
</evidence>
<keyword evidence="6" id="KW-1185">Reference proteome</keyword>
<dbReference type="Pfam" id="PF07729">
    <property type="entry name" value="FCD"/>
    <property type="match status" value="1"/>
</dbReference>
<dbReference type="CDD" id="cd07377">
    <property type="entry name" value="WHTH_GntR"/>
    <property type="match status" value="1"/>
</dbReference>
<evidence type="ECO:0000256" key="3">
    <source>
        <dbReference type="ARBA" id="ARBA00023163"/>
    </source>
</evidence>
<evidence type="ECO:0000256" key="1">
    <source>
        <dbReference type="ARBA" id="ARBA00023015"/>
    </source>
</evidence>
<dbReference type="EMBL" id="SNXE01000001">
    <property type="protein sequence ID" value="TDP12753.1"/>
    <property type="molecule type" value="Genomic_DNA"/>
</dbReference>
<gene>
    <name evidence="5" type="ORF">DFR39_101226</name>
</gene>
<dbReference type="AlphaFoldDB" id="A0A4R6NA32"/>
<dbReference type="RefSeq" id="WP_133601695.1">
    <property type="nucleotide sequence ID" value="NZ_JAUFPJ010000005.1"/>
</dbReference>
<dbReference type="PRINTS" id="PR00035">
    <property type="entry name" value="HTHGNTR"/>
</dbReference>
<sequence>MSSSSEHDALAWPSPVRLVDEVARVLRQRIYTGHYLPGDLLRQQQLAEDLQVSRTPLREALRMLQSEGLVEADGVRGVRVARADRRRLLDAYALREMLDGLAARQAAERGAARARDLLGPIVEAQRLTLEPWQPSEYIRLNVELHAAIVALADNEFLSAQLALVRKTSQVFAPAVLISKDRAAPSVHEHGLIVEAIAAGDAERAERLGRDHIRATMDCLRQASAALERAGSRPRALAA</sequence>
<dbReference type="GO" id="GO:0003700">
    <property type="term" value="F:DNA-binding transcription factor activity"/>
    <property type="evidence" value="ECO:0007669"/>
    <property type="project" value="InterPro"/>
</dbReference>
<dbReference type="SMART" id="SM00895">
    <property type="entry name" value="FCD"/>
    <property type="match status" value="1"/>
</dbReference>
<proteinExistence type="predicted"/>
<evidence type="ECO:0000259" key="4">
    <source>
        <dbReference type="PROSITE" id="PS50949"/>
    </source>
</evidence>
<evidence type="ECO:0000256" key="2">
    <source>
        <dbReference type="ARBA" id="ARBA00023125"/>
    </source>
</evidence>
<dbReference type="SUPFAM" id="SSF48008">
    <property type="entry name" value="GntR ligand-binding domain-like"/>
    <property type="match status" value="1"/>
</dbReference>
<dbReference type="GO" id="GO:0003677">
    <property type="term" value="F:DNA binding"/>
    <property type="evidence" value="ECO:0007669"/>
    <property type="project" value="UniProtKB-KW"/>
</dbReference>
<dbReference type="SMART" id="SM00345">
    <property type="entry name" value="HTH_GNTR"/>
    <property type="match status" value="1"/>
</dbReference>
<keyword evidence="3" id="KW-0804">Transcription</keyword>
<dbReference type="OrthoDB" id="9799812at2"/>
<organism evidence="5 6">
    <name type="scientific">Roseateles asaccharophilus</name>
    <dbReference type="NCBI Taxonomy" id="582607"/>
    <lineage>
        <taxon>Bacteria</taxon>
        <taxon>Pseudomonadati</taxon>
        <taxon>Pseudomonadota</taxon>
        <taxon>Betaproteobacteria</taxon>
        <taxon>Burkholderiales</taxon>
        <taxon>Sphaerotilaceae</taxon>
        <taxon>Roseateles</taxon>
    </lineage>
</organism>
<dbReference type="PROSITE" id="PS50949">
    <property type="entry name" value="HTH_GNTR"/>
    <property type="match status" value="1"/>
</dbReference>
<dbReference type="PANTHER" id="PTHR43537">
    <property type="entry name" value="TRANSCRIPTIONAL REGULATOR, GNTR FAMILY"/>
    <property type="match status" value="1"/>
</dbReference>
<dbReference type="Gene3D" id="1.10.10.10">
    <property type="entry name" value="Winged helix-like DNA-binding domain superfamily/Winged helix DNA-binding domain"/>
    <property type="match status" value="1"/>
</dbReference>
<keyword evidence="1" id="KW-0805">Transcription regulation</keyword>
<evidence type="ECO:0000313" key="6">
    <source>
        <dbReference type="Proteomes" id="UP000295357"/>
    </source>
</evidence>
<reference evidence="5 6" key="1">
    <citation type="submission" date="2019-03" db="EMBL/GenBank/DDBJ databases">
        <title>Genomic Encyclopedia of Type Strains, Phase IV (KMG-IV): sequencing the most valuable type-strain genomes for metagenomic binning, comparative biology and taxonomic classification.</title>
        <authorList>
            <person name="Goeker M."/>
        </authorList>
    </citation>
    <scope>NUCLEOTIDE SEQUENCE [LARGE SCALE GENOMIC DNA]</scope>
    <source>
        <strain evidence="5 6">DSM 25082</strain>
    </source>
</reference>
<protein>
    <submittedName>
        <fullName evidence="5">GntR family transcriptional regulator</fullName>
    </submittedName>
</protein>
<dbReference type="Gene3D" id="1.20.120.530">
    <property type="entry name" value="GntR ligand-binding domain-like"/>
    <property type="match status" value="1"/>
</dbReference>